<dbReference type="Gene3D" id="3.10.350.10">
    <property type="entry name" value="LysM domain"/>
    <property type="match status" value="1"/>
</dbReference>
<dbReference type="Pfam" id="PF01832">
    <property type="entry name" value="Glucosaminidase"/>
    <property type="match status" value="1"/>
</dbReference>
<evidence type="ECO:0000256" key="3">
    <source>
        <dbReference type="ARBA" id="ARBA00022801"/>
    </source>
</evidence>
<dbReference type="InterPro" id="IPR002901">
    <property type="entry name" value="MGlyc_endo_b_GlcNAc-like_dom"/>
</dbReference>
<evidence type="ECO:0000256" key="4">
    <source>
        <dbReference type="ARBA" id="ARBA00032108"/>
    </source>
</evidence>
<dbReference type="PROSITE" id="PS51782">
    <property type="entry name" value="LYSM"/>
    <property type="match status" value="1"/>
</dbReference>
<evidence type="ECO:0000313" key="7">
    <source>
        <dbReference type="Proteomes" id="UP000601108"/>
    </source>
</evidence>
<dbReference type="SMART" id="SM00257">
    <property type="entry name" value="LysM"/>
    <property type="match status" value="1"/>
</dbReference>
<feature type="domain" description="LysM" evidence="5">
    <location>
        <begin position="242"/>
        <end position="285"/>
    </location>
</feature>
<sequence length="297" mass="34414">MRKFILLLCIATFMISCGGSKKVTSSRTIRPKPNRTIITSTERSITKVVIPDDVVEEPKEKPLPVLSYKDKIQRYIYEFSEIAKSEMKTYGIPASITLAQGILESGAGYGELTQRAKNHFGIKCHEWTGDRVYHDDDRSQECFRKYKAASESFRDHSLFLRDRKRYSRLFTFNKKDYKSWARGLREAGYATDKKYPQKLISIIERYQLTKYDDEVLGRRAPKTEDNDVDKVITVITTVPNNTAYTVQKGDTLYSISRRYKISIKELKTYNKLVDNHIKIGQVLKVTAADQEEEEDFN</sequence>
<dbReference type="GO" id="GO:0031640">
    <property type="term" value="P:killing of cells of another organism"/>
    <property type="evidence" value="ECO:0007669"/>
    <property type="project" value="UniProtKB-KW"/>
</dbReference>
<dbReference type="SMART" id="SM00047">
    <property type="entry name" value="LYZ2"/>
    <property type="match status" value="1"/>
</dbReference>
<organism evidence="6 7">
    <name type="scientific">Aquimarina muelleri</name>
    <dbReference type="NCBI Taxonomy" id="279356"/>
    <lineage>
        <taxon>Bacteria</taxon>
        <taxon>Pseudomonadati</taxon>
        <taxon>Bacteroidota</taxon>
        <taxon>Flavobacteriia</taxon>
        <taxon>Flavobacteriales</taxon>
        <taxon>Flavobacteriaceae</taxon>
        <taxon>Aquimarina</taxon>
    </lineage>
</organism>
<keyword evidence="3" id="KW-0378">Hydrolase</keyword>
<evidence type="ECO:0000259" key="5">
    <source>
        <dbReference type="PROSITE" id="PS51782"/>
    </source>
</evidence>
<dbReference type="Gene3D" id="1.10.530.10">
    <property type="match status" value="1"/>
</dbReference>
<evidence type="ECO:0000256" key="2">
    <source>
        <dbReference type="ARBA" id="ARBA00022638"/>
    </source>
</evidence>
<dbReference type="Proteomes" id="UP000601108">
    <property type="component" value="Unassembled WGS sequence"/>
</dbReference>
<dbReference type="InterPro" id="IPR051056">
    <property type="entry name" value="Glycosyl_Hydrolase_73"/>
</dbReference>
<dbReference type="SUPFAM" id="SSF54106">
    <property type="entry name" value="LysM domain"/>
    <property type="match status" value="1"/>
</dbReference>
<reference evidence="6 7" key="1">
    <citation type="journal article" date="2014" name="Int. J. Syst. Evol. Microbiol.">
        <title>Complete genome sequence of Corynebacterium casei LMG S-19264T (=DSM 44701T), isolated from a smear-ripened cheese.</title>
        <authorList>
            <consortium name="US DOE Joint Genome Institute (JGI-PGF)"/>
            <person name="Walter F."/>
            <person name="Albersmeier A."/>
            <person name="Kalinowski J."/>
            <person name="Ruckert C."/>
        </authorList>
    </citation>
    <scope>NUCLEOTIDE SEQUENCE [LARGE SCALE GENOMIC DNA]</scope>
    <source>
        <strain evidence="6 7">KCTC 12285</strain>
    </source>
</reference>
<comment type="caution">
    <text evidence="6">The sequence shown here is derived from an EMBL/GenBank/DDBJ whole genome shotgun (WGS) entry which is preliminary data.</text>
</comment>
<dbReference type="RefSeq" id="WP_035087026.1">
    <property type="nucleotide sequence ID" value="NZ_BMWS01000002.1"/>
</dbReference>
<keyword evidence="1" id="KW-0929">Antimicrobial</keyword>
<accession>A0A918JRG7</accession>
<gene>
    <name evidence="6" type="ORF">GCM10007384_03690</name>
</gene>
<dbReference type="PANTHER" id="PTHR33308">
    <property type="entry name" value="PEPTIDOGLYCAN HYDROLASE FLGJ"/>
    <property type="match status" value="1"/>
</dbReference>
<dbReference type="EMBL" id="BMWS01000002">
    <property type="protein sequence ID" value="GGX05252.1"/>
    <property type="molecule type" value="Genomic_DNA"/>
</dbReference>
<dbReference type="PANTHER" id="PTHR33308:SF9">
    <property type="entry name" value="PEPTIDOGLYCAN HYDROLASE FLGJ"/>
    <property type="match status" value="1"/>
</dbReference>
<dbReference type="InterPro" id="IPR018392">
    <property type="entry name" value="LysM"/>
</dbReference>
<evidence type="ECO:0000256" key="1">
    <source>
        <dbReference type="ARBA" id="ARBA00022529"/>
    </source>
</evidence>
<dbReference type="GO" id="GO:0042742">
    <property type="term" value="P:defense response to bacterium"/>
    <property type="evidence" value="ECO:0007669"/>
    <property type="project" value="UniProtKB-KW"/>
</dbReference>
<dbReference type="AlphaFoldDB" id="A0A918JRG7"/>
<keyword evidence="2" id="KW-0081">Bacteriolytic enzyme</keyword>
<dbReference type="InterPro" id="IPR036779">
    <property type="entry name" value="LysM_dom_sf"/>
</dbReference>
<protein>
    <recommendedName>
        <fullName evidence="4">Peptidoglycan hydrolase</fullName>
    </recommendedName>
</protein>
<name>A0A918JRG7_9FLAO</name>
<proteinExistence type="predicted"/>
<keyword evidence="7" id="KW-1185">Reference proteome</keyword>
<evidence type="ECO:0000313" key="6">
    <source>
        <dbReference type="EMBL" id="GGX05252.1"/>
    </source>
</evidence>
<dbReference type="CDD" id="cd00118">
    <property type="entry name" value="LysM"/>
    <property type="match status" value="1"/>
</dbReference>
<dbReference type="Pfam" id="PF01476">
    <property type="entry name" value="LysM"/>
    <property type="match status" value="1"/>
</dbReference>
<dbReference type="PROSITE" id="PS51257">
    <property type="entry name" value="PROKAR_LIPOPROTEIN"/>
    <property type="match status" value="1"/>
</dbReference>
<dbReference type="GO" id="GO:0004040">
    <property type="term" value="F:amidase activity"/>
    <property type="evidence" value="ECO:0007669"/>
    <property type="project" value="InterPro"/>
</dbReference>